<dbReference type="Gene3D" id="3.40.720.10">
    <property type="entry name" value="Alkaline Phosphatase, subunit A"/>
    <property type="match status" value="1"/>
</dbReference>
<gene>
    <name evidence="3" type="ORF">AaE_014159</name>
</gene>
<dbReference type="PANTHER" id="PTHR42693:SF33">
    <property type="entry name" value="ARYLSULFATASE"/>
    <property type="match status" value="1"/>
</dbReference>
<protein>
    <recommendedName>
        <fullName evidence="2">Sulfatase N-terminal domain-containing protein</fullName>
    </recommendedName>
</protein>
<organism evidence="3 4">
    <name type="scientific">Aphanomyces astaci</name>
    <name type="common">Crayfish plague agent</name>
    <dbReference type="NCBI Taxonomy" id="112090"/>
    <lineage>
        <taxon>Eukaryota</taxon>
        <taxon>Sar</taxon>
        <taxon>Stramenopiles</taxon>
        <taxon>Oomycota</taxon>
        <taxon>Saprolegniomycetes</taxon>
        <taxon>Saprolegniales</taxon>
        <taxon>Verrucalvaceae</taxon>
        <taxon>Aphanomyces</taxon>
    </lineage>
</organism>
<dbReference type="AlphaFoldDB" id="A0A6A4Z862"/>
<feature type="domain" description="Sulfatase N-terminal" evidence="2">
    <location>
        <begin position="10"/>
        <end position="328"/>
    </location>
</feature>
<dbReference type="EMBL" id="VJMI01019811">
    <property type="protein sequence ID" value="KAF0706349.1"/>
    <property type="molecule type" value="Genomic_DNA"/>
</dbReference>
<dbReference type="Proteomes" id="UP000469452">
    <property type="component" value="Unassembled WGS sequence"/>
</dbReference>
<accession>A0A6A4Z862</accession>
<dbReference type="Pfam" id="PF00884">
    <property type="entry name" value="Sulfatase"/>
    <property type="match status" value="1"/>
</dbReference>
<dbReference type="GO" id="GO:0004065">
    <property type="term" value="F:arylsulfatase activity"/>
    <property type="evidence" value="ECO:0007669"/>
    <property type="project" value="TreeGrafter"/>
</dbReference>
<dbReference type="InterPro" id="IPR050738">
    <property type="entry name" value="Sulfatase"/>
</dbReference>
<comment type="similarity">
    <text evidence="1">Belongs to the sulfatase family.</text>
</comment>
<evidence type="ECO:0000256" key="1">
    <source>
        <dbReference type="ARBA" id="ARBA00008779"/>
    </source>
</evidence>
<proteinExistence type="inferred from homology"/>
<dbReference type="SUPFAM" id="SSF53649">
    <property type="entry name" value="Alkaline phosphatase-like"/>
    <property type="match status" value="1"/>
</dbReference>
<evidence type="ECO:0000313" key="3">
    <source>
        <dbReference type="EMBL" id="KAF0706349.1"/>
    </source>
</evidence>
<dbReference type="PANTHER" id="PTHR42693">
    <property type="entry name" value="ARYLSULFATASE FAMILY MEMBER"/>
    <property type="match status" value="1"/>
</dbReference>
<name>A0A6A4Z862_APHAT</name>
<dbReference type="InterPro" id="IPR017850">
    <property type="entry name" value="Alkaline_phosphatase_core_sf"/>
</dbReference>
<comment type="caution">
    <text evidence="3">The sequence shown here is derived from an EMBL/GenBank/DDBJ whole genome shotgun (WGS) entry which is preliminary data.</text>
</comment>
<dbReference type="InterPro" id="IPR000917">
    <property type="entry name" value="Sulfatase_N"/>
</dbReference>
<dbReference type="Gene3D" id="3.30.1120.10">
    <property type="match status" value="1"/>
</dbReference>
<reference evidence="3 4" key="1">
    <citation type="submission" date="2019-06" db="EMBL/GenBank/DDBJ databases">
        <title>Genomics analysis of Aphanomyces spp. identifies a new class of oomycete effector associated with host adaptation.</title>
        <authorList>
            <person name="Gaulin E."/>
        </authorList>
    </citation>
    <scope>NUCLEOTIDE SEQUENCE [LARGE SCALE GENOMIC DNA]</scope>
    <source>
        <strain evidence="3 4">E</strain>
    </source>
</reference>
<evidence type="ECO:0000313" key="4">
    <source>
        <dbReference type="Proteomes" id="UP000469452"/>
    </source>
</evidence>
<evidence type="ECO:0000259" key="2">
    <source>
        <dbReference type="Pfam" id="PF00884"/>
    </source>
</evidence>
<sequence>MATTTTEKQPNIVFIMADDLGWADLSVYGQVDYSTPRLDQLAAQGVRFTHAYANSAVCSATRFALMTGRYQYRLPGGLEEPIPTSVGPRGPIGLPPDHPTLPSILRDAGYDTALLGKWHLGPLPDFGPLKSGYDRFFGNLSGVIDYFTHKPGVGEHVARDLWEGETPVDRVGYYTQILADEASAYVTAPERKDKPFFLSLHFTAPHWPWEGPEDEEVSKNLTSIFHYDGGTQATYGRMVEALDQSVGQVLDALDSAGLGDDTIVVFTSDNGGERYSKTWPFTGQKTELLEGGLRVPTIMRWPAGLPTPHVSTQVTATMDWLPTLLAAAKLVPTAEFPTDGENLLPILQKLAPEHDRTLCWRYKAHGQRAIRDGKFKYLKINGNEFLFDIVADPRERGNLKKRLPDVFDKLKQLWADWDATMLAMNEGTYTHALTPPIQADRYAPQDLTPPVKPT</sequence>
<dbReference type="VEuPathDB" id="FungiDB:H257_02211"/>